<accession>A0A835M9S9</accession>
<name>A0A835M9S9_9MAGN</name>
<dbReference type="InterPro" id="IPR002885">
    <property type="entry name" value="PPR_rpt"/>
</dbReference>
<comment type="caution">
    <text evidence="5">The sequence shown here is derived from an EMBL/GenBank/DDBJ whole genome shotgun (WGS) entry which is preliminary data.</text>
</comment>
<evidence type="ECO:0000256" key="1">
    <source>
        <dbReference type="ARBA" id="ARBA00022737"/>
    </source>
</evidence>
<gene>
    <name evidence="5" type="ORF">IFM89_004417</name>
</gene>
<dbReference type="Gene3D" id="1.10.10.1740">
    <property type="entry name" value="Transmembrane protein 14-like"/>
    <property type="match status" value="1"/>
</dbReference>
<evidence type="ECO:0000256" key="2">
    <source>
        <dbReference type="PROSITE-ProRule" id="PRU00708"/>
    </source>
</evidence>
<protein>
    <recommendedName>
        <fullName evidence="4">DUF7798 domain-containing protein</fullName>
    </recommendedName>
</protein>
<keyword evidence="1" id="KW-0677">Repeat</keyword>
<feature type="region of interest" description="Disordered" evidence="3">
    <location>
        <begin position="341"/>
        <end position="452"/>
    </location>
</feature>
<evidence type="ECO:0000256" key="3">
    <source>
        <dbReference type="SAM" id="MobiDB-lite"/>
    </source>
</evidence>
<keyword evidence="6" id="KW-1185">Reference proteome</keyword>
<feature type="compositionally biased region" description="Polar residues" evidence="3">
    <location>
        <begin position="425"/>
        <end position="440"/>
    </location>
</feature>
<feature type="repeat" description="PPR" evidence="2">
    <location>
        <begin position="574"/>
        <end position="608"/>
    </location>
</feature>
<dbReference type="PANTHER" id="PTHR36011">
    <property type="entry name" value="BAT2 DOMAIN PROTEIN"/>
    <property type="match status" value="1"/>
</dbReference>
<dbReference type="Pfam" id="PF25074">
    <property type="entry name" value="DUF7798"/>
    <property type="match status" value="1"/>
</dbReference>
<evidence type="ECO:0000259" key="4">
    <source>
        <dbReference type="Pfam" id="PF25074"/>
    </source>
</evidence>
<dbReference type="PANTHER" id="PTHR36011:SF1">
    <property type="entry name" value="BAT2 DOMAIN PROTEIN"/>
    <property type="match status" value="1"/>
</dbReference>
<dbReference type="OrthoDB" id="2020015at2759"/>
<dbReference type="InterPro" id="IPR044890">
    <property type="entry name" value="TMEM14_sf"/>
</dbReference>
<evidence type="ECO:0000313" key="6">
    <source>
        <dbReference type="Proteomes" id="UP000631114"/>
    </source>
</evidence>
<feature type="compositionally biased region" description="Basic and acidic residues" evidence="3">
    <location>
        <begin position="387"/>
        <end position="400"/>
    </location>
</feature>
<dbReference type="InterPro" id="IPR056700">
    <property type="entry name" value="DUF7798"/>
</dbReference>
<dbReference type="InterPro" id="IPR011990">
    <property type="entry name" value="TPR-like_helical_dom_sf"/>
</dbReference>
<reference evidence="5 6" key="1">
    <citation type="submission" date="2020-10" db="EMBL/GenBank/DDBJ databases">
        <title>The Coptis chinensis genome and diversification of protoberbering-type alkaloids.</title>
        <authorList>
            <person name="Wang B."/>
            <person name="Shu S."/>
            <person name="Song C."/>
            <person name="Liu Y."/>
        </authorList>
    </citation>
    <scope>NUCLEOTIDE SEQUENCE [LARGE SCALE GENOMIC DNA]</scope>
    <source>
        <strain evidence="5">HL-2020</strain>
        <tissue evidence="5">Leaf</tissue>
    </source>
</reference>
<sequence>MPGKGAQALFIRYSSKLLIPTSALQSGKAFTAKGMQVLERVGKETMELLINETGIKVDKDFKDGEQQGEEEQLFEEVTFDRCFYIYGGPGQLDGEQKSFYDAKLKQIQQIFSLDSEIDGSDSDKGKKVETSEEGTGDEMKILRDYLSARLLDLDGHVLVFVMGFGLSAALLGVMGSRFKKSGKIFPADCPSLRTSRGSSNIEWALCKSVRRFQQNMATYQNLITQSMCDKQLDSGRGTLLHLCDDVIQQEDLDQHCEDLIMDEFGEKCDFDVDDAVQKLEKLGIVARKYGLGSLERFRKRIELAEAEAASGKKPQTEKQQIKEVSLDIVLRSCEDEWKGKEPKDLEVGSNTQSSQETVKKLKQDGEYYGKESRKQGVEVTQATAEVQEVHTVSEDKEWQSPRRKQRNKGRSSSDGNEVGAPSVIGQKSNGDNEGATTSAERNTENIESDNSGMLLLQGDNRFKQLSLISNEEEGMHEGIYKLSYWLFYRNVAGVCDEHEDISSLILGSLEDIGPSNKEINIEGNLDIATTMHGFISKAGIKVDDFVFSALLGMYGDSSSLDCARRLFYEVSPKNAIVWNTMIHQCVKHENLGEAQNLFKTMPDKDVVSWNTMIGGLSQMGQSKEAIVFLLRFTNDSTFRFYRKMWYHGIR</sequence>
<proteinExistence type="predicted"/>
<feature type="compositionally biased region" description="Basic and acidic residues" evidence="3">
    <location>
        <begin position="357"/>
        <end position="376"/>
    </location>
</feature>
<dbReference type="PROSITE" id="PS51375">
    <property type="entry name" value="PPR"/>
    <property type="match status" value="1"/>
</dbReference>
<evidence type="ECO:0000313" key="5">
    <source>
        <dbReference type="EMBL" id="KAF9619059.1"/>
    </source>
</evidence>
<dbReference type="EMBL" id="JADFTS010000002">
    <property type="protein sequence ID" value="KAF9619059.1"/>
    <property type="molecule type" value="Genomic_DNA"/>
</dbReference>
<organism evidence="5 6">
    <name type="scientific">Coptis chinensis</name>
    <dbReference type="NCBI Taxonomy" id="261450"/>
    <lineage>
        <taxon>Eukaryota</taxon>
        <taxon>Viridiplantae</taxon>
        <taxon>Streptophyta</taxon>
        <taxon>Embryophyta</taxon>
        <taxon>Tracheophyta</taxon>
        <taxon>Spermatophyta</taxon>
        <taxon>Magnoliopsida</taxon>
        <taxon>Ranunculales</taxon>
        <taxon>Ranunculaceae</taxon>
        <taxon>Coptidoideae</taxon>
        <taxon>Coptis</taxon>
    </lineage>
</organism>
<dbReference type="AlphaFoldDB" id="A0A835M9S9"/>
<dbReference type="Proteomes" id="UP000631114">
    <property type="component" value="Unassembled WGS sequence"/>
</dbReference>
<dbReference type="Gene3D" id="1.25.40.10">
    <property type="entry name" value="Tetratricopeptide repeat domain"/>
    <property type="match status" value="1"/>
</dbReference>
<feature type="domain" description="DUF7798" evidence="4">
    <location>
        <begin position="92"/>
        <end position="144"/>
    </location>
</feature>
<dbReference type="Pfam" id="PF01535">
    <property type="entry name" value="PPR"/>
    <property type="match status" value="2"/>
</dbReference>